<gene>
    <name evidence="3" type="ORF">FHX74_003035</name>
</gene>
<dbReference type="EC" id="3.1.3.2" evidence="3"/>
<protein>
    <submittedName>
        <fullName evidence="3">Acid phosphatase</fullName>
        <ecNumber evidence="3">3.1.3.2</ecNumber>
    </submittedName>
</protein>
<accession>A0A7W3IUF4</accession>
<dbReference type="GO" id="GO:0009395">
    <property type="term" value="P:phospholipid catabolic process"/>
    <property type="evidence" value="ECO:0007669"/>
    <property type="project" value="TreeGrafter"/>
</dbReference>
<dbReference type="PANTHER" id="PTHR31956">
    <property type="entry name" value="NON-SPECIFIC PHOSPHOLIPASE C4-RELATED"/>
    <property type="match status" value="1"/>
</dbReference>
<dbReference type="Gene3D" id="3.40.720.10">
    <property type="entry name" value="Alkaline Phosphatase, subunit A"/>
    <property type="match status" value="1"/>
</dbReference>
<evidence type="ECO:0000313" key="3">
    <source>
        <dbReference type="EMBL" id="MBA8795399.1"/>
    </source>
</evidence>
<dbReference type="AlphaFoldDB" id="A0A7W3IUF4"/>
<dbReference type="PANTHER" id="PTHR31956:SF8">
    <property type="entry name" value="ACID PHOSPHATASE PHOA (AFU_ORTHOLOGUE AFUA_1G03570)"/>
    <property type="match status" value="1"/>
</dbReference>
<evidence type="ECO:0000256" key="2">
    <source>
        <dbReference type="ARBA" id="ARBA00023026"/>
    </source>
</evidence>
<proteinExistence type="predicted"/>
<dbReference type="InterPro" id="IPR017850">
    <property type="entry name" value="Alkaline_phosphatase_core_sf"/>
</dbReference>
<sequence length="323" mass="34338">MTTRPLPPRRRPRLVVGGGALALTALTALATLTALTVVQSPSTAAAPAAPAPSASSGRTAVTARPTVRKLLVVVMENHSLAQMRAQMPRTAAYADRYGYATDYRATTHPSLPNYLMIATGSTHGVTDDRPPSAHRLHGSTVFGQAVRAGRTARVYAEGMPSPCSTVDGGRRYAVRHNPWAYAVDERTLCRRDDVPFSRFAPDVAAGRLPTVGLVVPDTCHDAHDCPLATADIWFAGLMATVTAGPDWRAGRLAVVLTADEDDRRAGNRVLTVVIHPSVHHRVVTRRLGHPSITRLGQRVAGVPLTGAARTAPSLATAFGLRLP</sequence>
<comment type="caution">
    <text evidence="3">The sequence shown here is derived from an EMBL/GenBank/DDBJ whole genome shotgun (WGS) entry which is preliminary data.</text>
</comment>
<keyword evidence="1 3" id="KW-0378">Hydrolase</keyword>
<keyword evidence="4" id="KW-1185">Reference proteome</keyword>
<dbReference type="RefSeq" id="WP_182561026.1">
    <property type="nucleotide sequence ID" value="NZ_JACGWT010000005.1"/>
</dbReference>
<name>A0A7W3IUF4_9ACTN</name>
<organism evidence="3 4">
    <name type="scientific">Microlunatus kandeliicorticis</name>
    <dbReference type="NCBI Taxonomy" id="1759536"/>
    <lineage>
        <taxon>Bacteria</taxon>
        <taxon>Bacillati</taxon>
        <taxon>Actinomycetota</taxon>
        <taxon>Actinomycetes</taxon>
        <taxon>Propionibacteriales</taxon>
        <taxon>Propionibacteriaceae</taxon>
        <taxon>Microlunatus</taxon>
    </lineage>
</organism>
<dbReference type="InterPro" id="IPR007312">
    <property type="entry name" value="Phosphoesterase"/>
</dbReference>
<dbReference type="Pfam" id="PF04185">
    <property type="entry name" value="Phosphoesterase"/>
    <property type="match status" value="1"/>
</dbReference>
<dbReference type="EMBL" id="JACGWT010000005">
    <property type="protein sequence ID" value="MBA8795399.1"/>
    <property type="molecule type" value="Genomic_DNA"/>
</dbReference>
<evidence type="ECO:0000256" key="1">
    <source>
        <dbReference type="ARBA" id="ARBA00022801"/>
    </source>
</evidence>
<dbReference type="GO" id="GO:0003993">
    <property type="term" value="F:acid phosphatase activity"/>
    <property type="evidence" value="ECO:0007669"/>
    <property type="project" value="UniProtKB-EC"/>
</dbReference>
<keyword evidence="2" id="KW-0843">Virulence</keyword>
<reference evidence="3 4" key="1">
    <citation type="submission" date="2020-07" db="EMBL/GenBank/DDBJ databases">
        <title>Sequencing the genomes of 1000 actinobacteria strains.</title>
        <authorList>
            <person name="Klenk H.-P."/>
        </authorList>
    </citation>
    <scope>NUCLEOTIDE SEQUENCE [LARGE SCALE GENOMIC DNA]</scope>
    <source>
        <strain evidence="3 4">DSM 100723</strain>
    </source>
</reference>
<dbReference type="Proteomes" id="UP000523079">
    <property type="component" value="Unassembled WGS sequence"/>
</dbReference>
<evidence type="ECO:0000313" key="4">
    <source>
        <dbReference type="Proteomes" id="UP000523079"/>
    </source>
</evidence>